<dbReference type="Proteomes" id="UP000240527">
    <property type="component" value="Chromosome"/>
</dbReference>
<evidence type="ECO:0000256" key="4">
    <source>
        <dbReference type="SAM" id="MobiDB-lite"/>
    </source>
</evidence>
<dbReference type="InterPro" id="IPR006311">
    <property type="entry name" value="TAT_signal"/>
</dbReference>
<reference evidence="7 8" key="1">
    <citation type="journal article" date="2015" name="Biotechnol. Bioeng.">
        <title>Genome sequence and phenotypic characterization of Caulobacter segnis.</title>
        <authorList>
            <person name="Patel S."/>
            <person name="Fletcher B."/>
            <person name="Scott D.C."/>
            <person name="Ely B."/>
        </authorList>
    </citation>
    <scope>NUCLEOTIDE SEQUENCE [LARGE SCALE GENOMIC DNA]</scope>
    <source>
        <strain evidence="7 8">TK0059</strain>
    </source>
</reference>
<dbReference type="PANTHER" id="PTHR31956:SF36">
    <property type="entry name" value="NON-HEMOLYTIC PHOSPHOLIPASE C"/>
    <property type="match status" value="1"/>
</dbReference>
<dbReference type="Gene3D" id="3.40.720.10">
    <property type="entry name" value="Alkaline Phosphatase, subunit A"/>
    <property type="match status" value="1"/>
</dbReference>
<sequence length="686" mass="74828">MSQIDRRGLLAAIGALSLPPALARAAAIDADVRSGAIQDVEHVVILMQENRGFDHYFGTLNGVRGFGDRFPAPVRDAAGRKDASVFVQAHGKDKLLAPFALNSAETFAHMRVEGTPHSWTDAQDAWDQGRMDRWPDAKHPWSMGYFQRADIPFQYALADAFTLCDAYHCATQTGTNTNRLFLWTGTNDPAGKAGGPSISNSHDNFAEKGGSKESYSWTTYPERLLKAGVSWRIYQDMADNFTDNPLAGFKAYRDAYKDAPGSDPRLKQLGLSTWHLDKLREDVLAGRLPQVSWIIAPAADSEHPNPSSPAQGADYTARVLDALTADPKVWARTVFLVMFDENDGFYDHMPPPSPASLGADGKPLGGSTVDETGMRHHVRNPTEAKSERDDLMGRPYGLGPRVPLYVISPWSRGGWVNSQVFDHTSVIRFLEARFGVMEPNIAPWRRAVCGDLTTCFDFKTPNAKPFAPLPPTAEAAKRANALGRTKPPTPTSVVAPVQAKGTRPSRALPYALSVDAQVRDGAARLTLANLGAAAAVLHVYDRLRLETVPRRYTLAPGTRLEDVWPAGPYDLWVLGPNGFHRRFAGNDEGVEISARAEGDTLLVSAVNTSQAPRALSVEVLDGESLNVTLAPGETRSKAFPTRQGWYDLTARLDGAPGWRRRVSGRIETGKDSISDPWMGGPALLTV</sequence>
<keyword evidence="8" id="KW-1185">Reference proteome</keyword>
<feature type="domain" description="Bacterial phospholipase C C-terminal" evidence="6">
    <location>
        <begin position="504"/>
        <end position="586"/>
    </location>
</feature>
<feature type="signal peptide" evidence="5">
    <location>
        <begin position="1"/>
        <end position="23"/>
    </location>
</feature>
<evidence type="ECO:0000313" key="7">
    <source>
        <dbReference type="EMBL" id="AVQ03576.1"/>
    </source>
</evidence>
<dbReference type="NCBIfam" id="TIGR03396">
    <property type="entry name" value="PC_PLC"/>
    <property type="match status" value="1"/>
</dbReference>
<protein>
    <recommendedName>
        <fullName evidence="2">phospholipase C</fullName>
        <ecNumber evidence="2">3.1.4.3</ecNumber>
    </recommendedName>
</protein>
<name>A0ABN5IYC2_9CAUL</name>
<keyword evidence="5" id="KW-0732">Signal</keyword>
<dbReference type="PANTHER" id="PTHR31956">
    <property type="entry name" value="NON-SPECIFIC PHOSPHOLIPASE C4-RELATED"/>
    <property type="match status" value="1"/>
</dbReference>
<evidence type="ECO:0000256" key="1">
    <source>
        <dbReference type="ARBA" id="ARBA00009717"/>
    </source>
</evidence>
<proteinExistence type="inferred from homology"/>
<dbReference type="CDD" id="cd16014">
    <property type="entry name" value="PLC"/>
    <property type="match status" value="1"/>
</dbReference>
<evidence type="ECO:0000313" key="8">
    <source>
        <dbReference type="Proteomes" id="UP000240527"/>
    </source>
</evidence>
<keyword evidence="3" id="KW-0378">Hydrolase</keyword>
<dbReference type="InterPro" id="IPR017767">
    <property type="entry name" value="PC-PLC"/>
</dbReference>
<gene>
    <name evidence="7" type="ORF">B7G68_18045</name>
</gene>
<dbReference type="InterPro" id="IPR017850">
    <property type="entry name" value="Alkaline_phosphatase_core_sf"/>
</dbReference>
<dbReference type="EC" id="3.1.4.3" evidence="2"/>
<dbReference type="Pfam" id="PF05506">
    <property type="entry name" value="PLipase_C_C"/>
    <property type="match status" value="1"/>
</dbReference>
<dbReference type="EMBL" id="CP027850">
    <property type="protein sequence ID" value="AVQ03576.1"/>
    <property type="molecule type" value="Genomic_DNA"/>
</dbReference>
<evidence type="ECO:0000256" key="5">
    <source>
        <dbReference type="SAM" id="SignalP"/>
    </source>
</evidence>
<accession>A0ABN5IYC2</accession>
<dbReference type="Pfam" id="PF04185">
    <property type="entry name" value="Phosphoesterase"/>
    <property type="match status" value="1"/>
</dbReference>
<dbReference type="PROSITE" id="PS51318">
    <property type="entry name" value="TAT"/>
    <property type="match status" value="1"/>
</dbReference>
<dbReference type="RefSeq" id="WP_106907233.1">
    <property type="nucleotide sequence ID" value="NZ_CP027850.1"/>
</dbReference>
<evidence type="ECO:0000259" key="6">
    <source>
        <dbReference type="Pfam" id="PF05506"/>
    </source>
</evidence>
<organism evidence="7 8">
    <name type="scientific">Caulobacter segnis</name>
    <dbReference type="NCBI Taxonomy" id="88688"/>
    <lineage>
        <taxon>Bacteria</taxon>
        <taxon>Pseudomonadati</taxon>
        <taxon>Pseudomonadota</taxon>
        <taxon>Alphaproteobacteria</taxon>
        <taxon>Caulobacterales</taxon>
        <taxon>Caulobacteraceae</taxon>
        <taxon>Caulobacter</taxon>
    </lineage>
</organism>
<feature type="chain" id="PRO_5045353038" description="phospholipase C" evidence="5">
    <location>
        <begin position="24"/>
        <end position="686"/>
    </location>
</feature>
<evidence type="ECO:0000256" key="2">
    <source>
        <dbReference type="ARBA" id="ARBA00012018"/>
    </source>
</evidence>
<evidence type="ECO:0000256" key="3">
    <source>
        <dbReference type="ARBA" id="ARBA00022801"/>
    </source>
</evidence>
<comment type="similarity">
    <text evidence="1">Belongs to the bacterial phospholipase C family.</text>
</comment>
<dbReference type="InterPro" id="IPR007312">
    <property type="entry name" value="Phosphoesterase"/>
</dbReference>
<dbReference type="InterPro" id="IPR008475">
    <property type="entry name" value="PLipase_C_C"/>
</dbReference>
<feature type="region of interest" description="Disordered" evidence="4">
    <location>
        <begin position="350"/>
        <end position="373"/>
    </location>
</feature>